<keyword evidence="2" id="KW-1185">Reference proteome</keyword>
<organism evidence="1 2">
    <name type="scientific">Hyaloscypha hepaticicola</name>
    <dbReference type="NCBI Taxonomy" id="2082293"/>
    <lineage>
        <taxon>Eukaryota</taxon>
        <taxon>Fungi</taxon>
        <taxon>Dikarya</taxon>
        <taxon>Ascomycota</taxon>
        <taxon>Pezizomycotina</taxon>
        <taxon>Leotiomycetes</taxon>
        <taxon>Helotiales</taxon>
        <taxon>Hyaloscyphaceae</taxon>
        <taxon>Hyaloscypha</taxon>
    </lineage>
</organism>
<feature type="non-terminal residue" evidence="1">
    <location>
        <position position="178"/>
    </location>
</feature>
<dbReference type="AlphaFoldDB" id="A0A2J6PE42"/>
<feature type="non-terminal residue" evidence="1">
    <location>
        <position position="1"/>
    </location>
</feature>
<accession>A0A2J6PE42</accession>
<sequence>TTTPPAQLLQQNPACQLVGEALAICDSLTPGFNTLQPTDQAHCLCYSSTSWMPNIFDGAVKTCADYASTAVPGAFPPLSNLEGFCQGIGDVETSPPSPATTTTISQSIPSTSFSISAYSGQPCNSANEILNSCSSQTPGFSSLQSTEQAKCLCYVSTSWCPTAFDNAVATCAVYASAA</sequence>
<gene>
    <name evidence="1" type="ORF">NA56DRAFT_548411</name>
</gene>
<evidence type="ECO:0000313" key="2">
    <source>
        <dbReference type="Proteomes" id="UP000235672"/>
    </source>
</evidence>
<name>A0A2J6PE42_9HELO</name>
<protein>
    <submittedName>
        <fullName evidence="1">Uncharacterized protein</fullName>
    </submittedName>
</protein>
<proteinExistence type="predicted"/>
<dbReference type="Proteomes" id="UP000235672">
    <property type="component" value="Unassembled WGS sequence"/>
</dbReference>
<reference evidence="1 2" key="1">
    <citation type="submission" date="2016-05" db="EMBL/GenBank/DDBJ databases">
        <title>A degradative enzymes factory behind the ericoid mycorrhizal symbiosis.</title>
        <authorList>
            <consortium name="DOE Joint Genome Institute"/>
            <person name="Martino E."/>
            <person name="Morin E."/>
            <person name="Grelet G."/>
            <person name="Kuo A."/>
            <person name="Kohler A."/>
            <person name="Daghino S."/>
            <person name="Barry K."/>
            <person name="Choi C."/>
            <person name="Cichocki N."/>
            <person name="Clum A."/>
            <person name="Copeland A."/>
            <person name="Hainaut M."/>
            <person name="Haridas S."/>
            <person name="Labutti K."/>
            <person name="Lindquist E."/>
            <person name="Lipzen A."/>
            <person name="Khouja H.-R."/>
            <person name="Murat C."/>
            <person name="Ohm R."/>
            <person name="Olson A."/>
            <person name="Spatafora J."/>
            <person name="Veneault-Fourrey C."/>
            <person name="Henrissat B."/>
            <person name="Grigoriev I."/>
            <person name="Martin F."/>
            <person name="Perotto S."/>
        </authorList>
    </citation>
    <scope>NUCLEOTIDE SEQUENCE [LARGE SCALE GENOMIC DNA]</scope>
    <source>
        <strain evidence="1 2">UAMH 7357</strain>
    </source>
</reference>
<dbReference type="EMBL" id="KZ613557">
    <property type="protein sequence ID" value="PMD12264.1"/>
    <property type="molecule type" value="Genomic_DNA"/>
</dbReference>
<dbReference type="OrthoDB" id="4153189at2759"/>
<evidence type="ECO:0000313" key="1">
    <source>
        <dbReference type="EMBL" id="PMD12264.1"/>
    </source>
</evidence>